<dbReference type="KEGG" id="fmr:Fuma_01157"/>
<name>A0A1P8WBX2_9PLAN</name>
<dbReference type="AlphaFoldDB" id="A0A1P8WBX2"/>
<evidence type="ECO:0000313" key="2">
    <source>
        <dbReference type="EMBL" id="APZ91568.1"/>
    </source>
</evidence>
<feature type="compositionally biased region" description="Basic and acidic residues" evidence="1">
    <location>
        <begin position="17"/>
        <end position="27"/>
    </location>
</feature>
<reference evidence="2 3" key="1">
    <citation type="journal article" date="2016" name="Front. Microbiol.">
        <title>Fuerstia marisgermanicae gen. nov., sp. nov., an Unusual Member of the Phylum Planctomycetes from the German Wadden Sea.</title>
        <authorList>
            <person name="Kohn T."/>
            <person name="Heuer A."/>
            <person name="Jogler M."/>
            <person name="Vollmers J."/>
            <person name="Boedeker C."/>
            <person name="Bunk B."/>
            <person name="Rast P."/>
            <person name="Borchert D."/>
            <person name="Glockner I."/>
            <person name="Freese H.M."/>
            <person name="Klenk H.P."/>
            <person name="Overmann J."/>
            <person name="Kaster A.K."/>
            <person name="Rohde M."/>
            <person name="Wiegand S."/>
            <person name="Jogler C."/>
        </authorList>
    </citation>
    <scope>NUCLEOTIDE SEQUENCE [LARGE SCALE GENOMIC DNA]</scope>
    <source>
        <strain evidence="2 3">NH11</strain>
    </source>
</reference>
<gene>
    <name evidence="2" type="ORF">Fuma_01157</name>
</gene>
<sequence length="187" mass="21400">MNRKSEKNKLRKRKERERRVQKQKTLDRESKRYIDQIRSGFDSGTVANLTNLSMPARDKLVSRLLADPKTRGRILPSEFPRRVKTLCRLRSPIASKTLQAAIEFTASILKSKRETTLQVYELSEHFHCAIVSGNLQTAETMLQSMTAKFGVSLWSVESELLLGELNGPSGIIVGRGRVLRSRRGWRF</sequence>
<evidence type="ECO:0000256" key="1">
    <source>
        <dbReference type="SAM" id="MobiDB-lite"/>
    </source>
</evidence>
<evidence type="ECO:0000313" key="3">
    <source>
        <dbReference type="Proteomes" id="UP000187735"/>
    </source>
</evidence>
<accession>A0A1P8WBX2</accession>
<proteinExistence type="predicted"/>
<keyword evidence="3" id="KW-1185">Reference proteome</keyword>
<protein>
    <submittedName>
        <fullName evidence="2">Uncharacterized protein</fullName>
    </submittedName>
</protein>
<organism evidence="2 3">
    <name type="scientific">Fuerstiella marisgermanici</name>
    <dbReference type="NCBI Taxonomy" id="1891926"/>
    <lineage>
        <taxon>Bacteria</taxon>
        <taxon>Pseudomonadati</taxon>
        <taxon>Planctomycetota</taxon>
        <taxon>Planctomycetia</taxon>
        <taxon>Planctomycetales</taxon>
        <taxon>Planctomycetaceae</taxon>
        <taxon>Fuerstiella</taxon>
    </lineage>
</organism>
<dbReference type="Proteomes" id="UP000187735">
    <property type="component" value="Chromosome"/>
</dbReference>
<dbReference type="EMBL" id="CP017641">
    <property type="protein sequence ID" value="APZ91568.1"/>
    <property type="molecule type" value="Genomic_DNA"/>
</dbReference>
<feature type="region of interest" description="Disordered" evidence="1">
    <location>
        <begin position="1"/>
        <end position="27"/>
    </location>
</feature>